<proteinExistence type="predicted"/>
<organism evidence="1 2">
    <name type="scientific">Arachidicoccus soli</name>
    <dbReference type="NCBI Taxonomy" id="2341117"/>
    <lineage>
        <taxon>Bacteria</taxon>
        <taxon>Pseudomonadati</taxon>
        <taxon>Bacteroidota</taxon>
        <taxon>Chitinophagia</taxon>
        <taxon>Chitinophagales</taxon>
        <taxon>Chitinophagaceae</taxon>
        <taxon>Arachidicoccus</taxon>
    </lineage>
</organism>
<reference evidence="1 2" key="1">
    <citation type="submission" date="2018-09" db="EMBL/GenBank/DDBJ databases">
        <title>Arachidicoccus sp. nov., a bacterium isolated from soil.</title>
        <authorList>
            <person name="Weon H.-Y."/>
            <person name="Kwon S.-W."/>
            <person name="Lee S.A."/>
        </authorList>
    </citation>
    <scope>NUCLEOTIDE SEQUENCE [LARGE SCALE GENOMIC DNA]</scope>
    <source>
        <strain evidence="1 2">KIS59-12</strain>
    </source>
</reference>
<dbReference type="RefSeq" id="WP_119984953.1">
    <property type="nucleotide sequence ID" value="NZ_CP032489.1"/>
</dbReference>
<evidence type="ECO:0000313" key="1">
    <source>
        <dbReference type="EMBL" id="AYD46678.1"/>
    </source>
</evidence>
<evidence type="ECO:0008006" key="3">
    <source>
        <dbReference type="Google" id="ProtNLM"/>
    </source>
</evidence>
<sequence>MIAILTGDIINSEGQEKTVWLNALKTVLSAKGNSPKDWEIYRGDEFQLQLSNAEDALHTAFQLKSHIKSYENIDVRIAIGLGDKTLNARKITESNGSAFVNSGRKFDDLKKEKLSLAIVSGNEIFDKEMDLLLKWVLVSIDSWTAVSAEIVYLFLNNPTLSQTDVAHQLKIQQSAVSQRLKRANFDLLIQLIDFYKEKILSL</sequence>
<dbReference type="OrthoDB" id="7064118at2"/>
<name>A0A386HLA5_9BACT</name>
<gene>
    <name evidence="1" type="ORF">D6B99_03035</name>
</gene>
<dbReference type="KEGG" id="ark:D6B99_03035"/>
<accession>A0A386HLA5</accession>
<dbReference type="AlphaFoldDB" id="A0A386HLA5"/>
<protein>
    <recommendedName>
        <fullName evidence="3">Winged helix-turn-helix transcriptional regulator</fullName>
    </recommendedName>
</protein>
<evidence type="ECO:0000313" key="2">
    <source>
        <dbReference type="Proteomes" id="UP000266118"/>
    </source>
</evidence>
<dbReference type="Gene3D" id="1.10.10.10">
    <property type="entry name" value="Winged helix-like DNA-binding domain superfamily/Winged helix DNA-binding domain"/>
    <property type="match status" value="1"/>
</dbReference>
<dbReference type="EMBL" id="CP032489">
    <property type="protein sequence ID" value="AYD46678.1"/>
    <property type="molecule type" value="Genomic_DNA"/>
</dbReference>
<keyword evidence="2" id="KW-1185">Reference proteome</keyword>
<dbReference type="Proteomes" id="UP000266118">
    <property type="component" value="Chromosome"/>
</dbReference>
<dbReference type="InterPro" id="IPR036388">
    <property type="entry name" value="WH-like_DNA-bd_sf"/>
</dbReference>